<dbReference type="PANTHER" id="PTHR31604:SF2">
    <property type="entry name" value="PROTEIN SHI RELATED SEQUENCE 7"/>
    <property type="match status" value="1"/>
</dbReference>
<evidence type="ECO:0008006" key="14">
    <source>
        <dbReference type="Google" id="ProtNLM"/>
    </source>
</evidence>
<feature type="region of interest" description="Disordered" evidence="11">
    <location>
        <begin position="1"/>
        <end position="49"/>
    </location>
</feature>
<organism evidence="12 13">
    <name type="scientific">Vigna mungo</name>
    <name type="common">Black gram</name>
    <name type="synonym">Phaseolus mungo</name>
    <dbReference type="NCBI Taxonomy" id="3915"/>
    <lineage>
        <taxon>Eukaryota</taxon>
        <taxon>Viridiplantae</taxon>
        <taxon>Streptophyta</taxon>
        <taxon>Embryophyta</taxon>
        <taxon>Tracheophyta</taxon>
        <taxon>Spermatophyta</taxon>
        <taxon>Magnoliopsida</taxon>
        <taxon>eudicotyledons</taxon>
        <taxon>Gunneridae</taxon>
        <taxon>Pentapetalae</taxon>
        <taxon>rosids</taxon>
        <taxon>fabids</taxon>
        <taxon>Fabales</taxon>
        <taxon>Fabaceae</taxon>
        <taxon>Papilionoideae</taxon>
        <taxon>50 kb inversion clade</taxon>
        <taxon>NPAAA clade</taxon>
        <taxon>indigoferoid/millettioid clade</taxon>
        <taxon>Phaseoleae</taxon>
        <taxon>Vigna</taxon>
    </lineage>
</organism>
<keyword evidence="4" id="KW-0479">Metal-binding</keyword>
<dbReference type="NCBIfam" id="TIGR01624">
    <property type="entry name" value="LRP1_Cterm"/>
    <property type="match status" value="1"/>
</dbReference>
<keyword evidence="13" id="KW-1185">Reference proteome</keyword>
<dbReference type="Pfam" id="PF05142">
    <property type="entry name" value="DUF702"/>
    <property type="match status" value="1"/>
</dbReference>
<comment type="subcellular location">
    <subcellularLocation>
        <location evidence="1">Nucleus</location>
    </subcellularLocation>
</comment>
<evidence type="ECO:0000256" key="1">
    <source>
        <dbReference type="ARBA" id="ARBA00004123"/>
    </source>
</evidence>
<dbReference type="InterPro" id="IPR006510">
    <property type="entry name" value="Znf_LRP1"/>
</dbReference>
<keyword evidence="3" id="KW-0217">Developmental protein</keyword>
<dbReference type="InterPro" id="IPR007818">
    <property type="entry name" value="SHI"/>
</dbReference>
<dbReference type="InterPro" id="IPR006511">
    <property type="entry name" value="SHI_C"/>
</dbReference>
<keyword evidence="10" id="KW-0927">Auxin signaling pathway</keyword>
<name>A0AAQ3RF69_VIGMU</name>
<dbReference type="AlphaFoldDB" id="A0AAQ3RF69"/>
<dbReference type="GO" id="GO:0009734">
    <property type="term" value="P:auxin-activated signaling pathway"/>
    <property type="evidence" value="ECO:0007669"/>
    <property type="project" value="UniProtKB-KW"/>
</dbReference>
<evidence type="ECO:0000256" key="3">
    <source>
        <dbReference type="ARBA" id="ARBA00022473"/>
    </source>
</evidence>
<dbReference type="GO" id="GO:0005634">
    <property type="term" value="C:nucleus"/>
    <property type="evidence" value="ECO:0007669"/>
    <property type="project" value="UniProtKB-SubCell"/>
</dbReference>
<feature type="compositionally biased region" description="Low complexity" evidence="11">
    <location>
        <begin position="285"/>
        <end position="298"/>
    </location>
</feature>
<protein>
    <recommendedName>
        <fullName evidence="14">Protein SHI RELATED SEQUENCE 7</fullName>
    </recommendedName>
</protein>
<dbReference type="GO" id="GO:0009851">
    <property type="term" value="P:auxin biosynthetic process"/>
    <property type="evidence" value="ECO:0007669"/>
    <property type="project" value="UniProtKB-KW"/>
</dbReference>
<sequence length="446" mass="48521">MEKEYDVGEASDGEVEKELSGDGDVTNNKNPVRRHVENPGPSDGPNSRRCIEFQTQNMAVPDFVVPPSHIRNTNTNTNTTNTLSLSLSLQKKREERDQKIIVETPPHGLGTVTEVQQSMAGFFSLGGRHNKAEDEEDHREHNNNNNNSQFLFRNVNDEIYNTNKGFEIWPQSSYHHNFTNYYSFGVGPSRRNNTANNSSSNNVNDDVSVSFSDESNRFGFTVMRSGGAVGGGGGAGMNCQDCGNQAKKDCSHLRCRTCCKSRGFQCQTHVKSTWVPAAKRRERQQQLAALQQQNQPPQFRGDHSKRHRESIEAVAAGGSLACAPVPITTTGLEVGQFPPELNSPAVFRCVKVSAMDAPDERYAYQTAVNIGGHVFKGILYDQGVDGPYASAGCEGSSGGGGEGRPLALMAATTTTTTAGNPFDASLYPAPMNAFMAGTQFFPPPRS</sequence>
<reference evidence="12 13" key="1">
    <citation type="journal article" date="2023" name="Life. Sci Alliance">
        <title>Evolutionary insights into 3D genome organization and epigenetic landscape of Vigna mungo.</title>
        <authorList>
            <person name="Junaid A."/>
            <person name="Singh B."/>
            <person name="Bhatia S."/>
        </authorList>
    </citation>
    <scope>NUCLEOTIDE SEQUENCE [LARGE SCALE GENOMIC DNA]</scope>
    <source>
        <strain evidence="12">Urdbean</strain>
    </source>
</reference>
<keyword evidence="8" id="KW-0010">Activator</keyword>
<dbReference type="Proteomes" id="UP001374535">
    <property type="component" value="Chromosome 11"/>
</dbReference>
<dbReference type="EMBL" id="CP144690">
    <property type="protein sequence ID" value="WVY90643.1"/>
    <property type="molecule type" value="Genomic_DNA"/>
</dbReference>
<evidence type="ECO:0000256" key="8">
    <source>
        <dbReference type="ARBA" id="ARBA00023159"/>
    </source>
</evidence>
<evidence type="ECO:0000256" key="2">
    <source>
        <dbReference type="ARBA" id="ARBA00006911"/>
    </source>
</evidence>
<evidence type="ECO:0000256" key="5">
    <source>
        <dbReference type="ARBA" id="ARBA00022833"/>
    </source>
</evidence>
<evidence type="ECO:0000256" key="9">
    <source>
        <dbReference type="ARBA" id="ARBA00023242"/>
    </source>
</evidence>
<feature type="region of interest" description="Disordered" evidence="11">
    <location>
        <begin position="130"/>
        <end position="149"/>
    </location>
</feature>
<gene>
    <name evidence="12" type="ORF">V8G54_036157</name>
</gene>
<evidence type="ECO:0000256" key="6">
    <source>
        <dbReference type="ARBA" id="ARBA00023070"/>
    </source>
</evidence>
<dbReference type="GO" id="GO:0046872">
    <property type="term" value="F:metal ion binding"/>
    <property type="evidence" value="ECO:0007669"/>
    <property type="project" value="UniProtKB-KW"/>
</dbReference>
<dbReference type="PANTHER" id="PTHR31604">
    <property type="entry name" value="PROTEIN LATERAL ROOT PRIMORDIUM 1"/>
    <property type="match status" value="1"/>
</dbReference>
<evidence type="ECO:0000256" key="7">
    <source>
        <dbReference type="ARBA" id="ARBA00023125"/>
    </source>
</evidence>
<evidence type="ECO:0000313" key="12">
    <source>
        <dbReference type="EMBL" id="WVY90643.1"/>
    </source>
</evidence>
<evidence type="ECO:0000256" key="4">
    <source>
        <dbReference type="ARBA" id="ARBA00022723"/>
    </source>
</evidence>
<keyword evidence="7" id="KW-0238">DNA-binding</keyword>
<evidence type="ECO:0000256" key="10">
    <source>
        <dbReference type="ARBA" id="ARBA00023294"/>
    </source>
</evidence>
<keyword evidence="5" id="KW-0862">Zinc</keyword>
<accession>A0AAQ3RF69</accession>
<comment type="similarity">
    <text evidence="2">Belongs to the SHI protein family.</text>
</comment>
<keyword evidence="9" id="KW-0539">Nucleus</keyword>
<dbReference type="GO" id="GO:0003700">
    <property type="term" value="F:DNA-binding transcription factor activity"/>
    <property type="evidence" value="ECO:0007669"/>
    <property type="project" value="InterPro"/>
</dbReference>
<evidence type="ECO:0000313" key="13">
    <source>
        <dbReference type="Proteomes" id="UP001374535"/>
    </source>
</evidence>
<keyword evidence="6" id="KW-0073">Auxin biosynthesis</keyword>
<dbReference type="GO" id="GO:0003677">
    <property type="term" value="F:DNA binding"/>
    <property type="evidence" value="ECO:0007669"/>
    <property type="project" value="UniProtKB-KW"/>
</dbReference>
<dbReference type="GO" id="GO:0045893">
    <property type="term" value="P:positive regulation of DNA-templated transcription"/>
    <property type="evidence" value="ECO:0007669"/>
    <property type="project" value="TreeGrafter"/>
</dbReference>
<feature type="region of interest" description="Disordered" evidence="11">
    <location>
        <begin position="283"/>
        <end position="305"/>
    </location>
</feature>
<evidence type="ECO:0000256" key="11">
    <source>
        <dbReference type="SAM" id="MobiDB-lite"/>
    </source>
</evidence>
<proteinExistence type="inferred from homology"/>
<dbReference type="NCBIfam" id="TIGR01623">
    <property type="entry name" value="put_zinc_LRP1"/>
    <property type="match status" value="1"/>
</dbReference>